<dbReference type="AlphaFoldDB" id="A0AA96WG53"/>
<name>A0AA96WG53_9CYAN</name>
<proteinExistence type="predicted"/>
<gene>
    <name evidence="2" type="ORF">HJG54_23415</name>
</gene>
<feature type="domain" description="Mo-dependent nitrogenase C-terminal" evidence="1">
    <location>
        <begin position="46"/>
        <end position="125"/>
    </location>
</feature>
<evidence type="ECO:0000259" key="1">
    <source>
        <dbReference type="Pfam" id="PF06967"/>
    </source>
</evidence>
<dbReference type="EMBL" id="CP053586">
    <property type="protein sequence ID" value="WNZ25507.1"/>
    <property type="molecule type" value="Genomic_DNA"/>
</dbReference>
<accession>A0AA96WG53</accession>
<protein>
    <submittedName>
        <fullName evidence="2">Nitrogenase</fullName>
    </submittedName>
</protein>
<dbReference type="RefSeq" id="WP_316431660.1">
    <property type="nucleotide sequence ID" value="NZ_CP053586.1"/>
</dbReference>
<dbReference type="InterPro" id="IPR009717">
    <property type="entry name" value="Mo-dep_Nase_C"/>
</dbReference>
<dbReference type="Pfam" id="PF06967">
    <property type="entry name" value="Mo-nitro_C"/>
    <property type="match status" value="1"/>
</dbReference>
<evidence type="ECO:0000313" key="2">
    <source>
        <dbReference type="EMBL" id="WNZ25507.1"/>
    </source>
</evidence>
<organism evidence="2">
    <name type="scientific">Leptolyngbya sp. NK1-12</name>
    <dbReference type="NCBI Taxonomy" id="2547451"/>
    <lineage>
        <taxon>Bacteria</taxon>
        <taxon>Bacillati</taxon>
        <taxon>Cyanobacteriota</taxon>
        <taxon>Cyanophyceae</taxon>
        <taxon>Leptolyngbyales</taxon>
        <taxon>Leptolyngbyaceae</taxon>
        <taxon>Leptolyngbya group</taxon>
        <taxon>Leptolyngbya</taxon>
    </lineage>
</organism>
<sequence length="125" mass="14364">MTTSHPNSEKLALVSWDWIQPSDLAIRSNPASDHRTSQSTFDPFLPIRNWLDDIQVDNSEFAHRICRLIPAQCPFERTVKLFGRTVLRIPPLCKLNPVYDQVVALRFRALCYLADVCGEDISQYC</sequence>
<reference evidence="2" key="1">
    <citation type="submission" date="2020-05" db="EMBL/GenBank/DDBJ databases">
        <authorList>
            <person name="Zhu T."/>
            <person name="Keshari N."/>
            <person name="Lu X."/>
        </authorList>
    </citation>
    <scope>NUCLEOTIDE SEQUENCE</scope>
    <source>
        <strain evidence="2">NK1-12</strain>
    </source>
</reference>